<name>A0A495IE05_9MICO</name>
<dbReference type="RefSeq" id="WP_147430069.1">
    <property type="nucleotide sequence ID" value="NZ_RBKS01000001.1"/>
</dbReference>
<dbReference type="EMBL" id="RBKS01000001">
    <property type="protein sequence ID" value="RKR73571.1"/>
    <property type="molecule type" value="Genomic_DNA"/>
</dbReference>
<accession>A0A495IE05</accession>
<keyword evidence="2" id="KW-0812">Transmembrane</keyword>
<keyword evidence="4" id="KW-1185">Reference proteome</keyword>
<evidence type="ECO:0000256" key="1">
    <source>
        <dbReference type="SAM" id="MobiDB-lite"/>
    </source>
</evidence>
<feature type="transmembrane region" description="Helical" evidence="2">
    <location>
        <begin position="35"/>
        <end position="57"/>
    </location>
</feature>
<keyword evidence="2" id="KW-0472">Membrane</keyword>
<protein>
    <submittedName>
        <fullName evidence="3">Uncharacterized protein</fullName>
    </submittedName>
</protein>
<dbReference type="AlphaFoldDB" id="A0A495IE05"/>
<evidence type="ECO:0000256" key="2">
    <source>
        <dbReference type="SAM" id="Phobius"/>
    </source>
</evidence>
<evidence type="ECO:0000313" key="3">
    <source>
        <dbReference type="EMBL" id="RKR73571.1"/>
    </source>
</evidence>
<reference evidence="3 4" key="1">
    <citation type="submission" date="2018-10" db="EMBL/GenBank/DDBJ databases">
        <title>Sequencing the genomes of 1000 actinobacteria strains.</title>
        <authorList>
            <person name="Klenk H.-P."/>
        </authorList>
    </citation>
    <scope>NUCLEOTIDE SEQUENCE [LARGE SCALE GENOMIC DNA]</scope>
    <source>
        <strain evidence="3 4">DSM 17894</strain>
    </source>
</reference>
<evidence type="ECO:0000313" key="4">
    <source>
        <dbReference type="Proteomes" id="UP000280008"/>
    </source>
</evidence>
<organism evidence="3 4">
    <name type="scientific">Frondihabitans australicus</name>
    <dbReference type="NCBI Taxonomy" id="386892"/>
    <lineage>
        <taxon>Bacteria</taxon>
        <taxon>Bacillati</taxon>
        <taxon>Actinomycetota</taxon>
        <taxon>Actinomycetes</taxon>
        <taxon>Micrococcales</taxon>
        <taxon>Microbacteriaceae</taxon>
        <taxon>Frondihabitans</taxon>
    </lineage>
</organism>
<proteinExistence type="predicted"/>
<feature type="region of interest" description="Disordered" evidence="1">
    <location>
        <begin position="1"/>
        <end position="22"/>
    </location>
</feature>
<keyword evidence="2" id="KW-1133">Transmembrane helix</keyword>
<gene>
    <name evidence="3" type="ORF">C8E83_0664</name>
</gene>
<sequence>MSDERPQAGRVEPPTGGLPVAPPLREHYERERNGIWIALASLLIAALALLGGCAYLVSTAFPTPRVAPAGSEISTLPCVRWVETDSAPNAIDVPALSLVLVGIRRTCSEAHIDAIYDAVAAYDQDELGSTTESGLLLTTASRPVALPHDLQVDPEHGDEAWLQTHVVDGLPDADTFHGLVTSWLWIREHSDPRAGLTVYDSPDTPQATVTVNSAEARNALLALRKPGGSPGSAIPGGLSDCDVTIK</sequence>
<comment type="caution">
    <text evidence="3">The sequence shown here is derived from an EMBL/GenBank/DDBJ whole genome shotgun (WGS) entry which is preliminary data.</text>
</comment>
<dbReference type="Proteomes" id="UP000280008">
    <property type="component" value="Unassembled WGS sequence"/>
</dbReference>